<name>A0A7S4QKU8_9DINO</name>
<reference evidence="3" key="1">
    <citation type="submission" date="2021-01" db="EMBL/GenBank/DDBJ databases">
        <authorList>
            <person name="Corre E."/>
            <person name="Pelletier E."/>
            <person name="Niang G."/>
            <person name="Scheremetjew M."/>
            <person name="Finn R."/>
            <person name="Kale V."/>
            <person name="Holt S."/>
            <person name="Cochrane G."/>
            <person name="Meng A."/>
            <person name="Brown T."/>
            <person name="Cohen L."/>
        </authorList>
    </citation>
    <scope>NUCLEOTIDE SEQUENCE</scope>
    <source>
        <strain evidence="3">CCMP3105</strain>
    </source>
</reference>
<feature type="transmembrane region" description="Helical" evidence="2">
    <location>
        <begin position="305"/>
        <end position="327"/>
    </location>
</feature>
<feature type="compositionally biased region" description="Low complexity" evidence="1">
    <location>
        <begin position="471"/>
        <end position="486"/>
    </location>
</feature>
<feature type="transmembrane region" description="Helical" evidence="2">
    <location>
        <begin position="276"/>
        <end position="293"/>
    </location>
</feature>
<evidence type="ECO:0000256" key="2">
    <source>
        <dbReference type="SAM" id="Phobius"/>
    </source>
</evidence>
<accession>A0A7S4QKU8</accession>
<feature type="transmembrane region" description="Helical" evidence="2">
    <location>
        <begin position="95"/>
        <end position="119"/>
    </location>
</feature>
<keyword evidence="2" id="KW-0812">Transmembrane</keyword>
<feature type="transmembrane region" description="Helical" evidence="2">
    <location>
        <begin position="243"/>
        <end position="264"/>
    </location>
</feature>
<dbReference type="AlphaFoldDB" id="A0A7S4QKU8"/>
<feature type="compositionally biased region" description="Pro residues" evidence="1">
    <location>
        <begin position="498"/>
        <end position="508"/>
    </location>
</feature>
<keyword evidence="2" id="KW-1133">Transmembrane helix</keyword>
<proteinExistence type="predicted"/>
<feature type="region of interest" description="Disordered" evidence="1">
    <location>
        <begin position="602"/>
        <end position="625"/>
    </location>
</feature>
<feature type="region of interest" description="Disordered" evidence="1">
    <location>
        <begin position="432"/>
        <end position="549"/>
    </location>
</feature>
<feature type="transmembrane region" description="Helical" evidence="2">
    <location>
        <begin position="339"/>
        <end position="362"/>
    </location>
</feature>
<evidence type="ECO:0000256" key="1">
    <source>
        <dbReference type="SAM" id="MobiDB-lite"/>
    </source>
</evidence>
<organism evidence="3">
    <name type="scientific">Alexandrium monilatum</name>
    <dbReference type="NCBI Taxonomy" id="311494"/>
    <lineage>
        <taxon>Eukaryota</taxon>
        <taxon>Sar</taxon>
        <taxon>Alveolata</taxon>
        <taxon>Dinophyceae</taxon>
        <taxon>Gonyaulacales</taxon>
        <taxon>Pyrocystaceae</taxon>
        <taxon>Alexandrium</taxon>
    </lineage>
</organism>
<feature type="region of interest" description="Disordered" evidence="1">
    <location>
        <begin position="176"/>
        <end position="202"/>
    </location>
</feature>
<feature type="transmembrane region" description="Helical" evidence="2">
    <location>
        <begin position="558"/>
        <end position="581"/>
    </location>
</feature>
<feature type="compositionally biased region" description="Polar residues" evidence="1">
    <location>
        <begin position="177"/>
        <end position="191"/>
    </location>
</feature>
<feature type="compositionally biased region" description="Basic residues" evidence="1">
    <location>
        <begin position="610"/>
        <end position="625"/>
    </location>
</feature>
<evidence type="ECO:0000313" key="3">
    <source>
        <dbReference type="EMBL" id="CAE4586752.1"/>
    </source>
</evidence>
<sequence length="992" mass="108202">MVLGEAAAFTAAGAHALFGYNRENYLYDRKQRQEMEFKVLEWRSTQAELWRDDVREVIGLTEKKMDTYLIVNTLQLGMCVGLFSEGRLEPGTPPWLLHLYMLSLSAAFMYLLMSVWLAMHASVVASCTSARLLTQFVRLPVPTWEQLECMRTYAQTVENLEPSQLLRVPFVGGRRNSAPSAVDSSRVNTPGQGDGQREKADPWSLETHGDFRGLYELVEKPAELRRHICLAQRAARQYQCFDAFARVSMSFGTNQLLGAISYYVLGYVAVQDGAPFPALCVVAIMMCIAMCLLQLDFSLNAKEMVLANILVALGPLTAGVSTFIWAVHGQGSEAMVMSLLPISYAAHGLWLFFALATCGLQLQPNGSVLPMRFRAVLYLDVFGWLPKARLEEQLEHEKQATVGVSGTPHRVAAEIEDKRTLFSDSMAALSEQPGQFAEPASRPRVQKGASGAATKGTESTRTGFTEDLRSLESSPLTTTPLLTESPQTRTSKASSMIPPLPGSTPAPGPSGEHREVPDHVFHPTSYAHPEAASPDEEPGTEIVTGHDKMDPGRAPAKVFRLATMMLVILWAMGLALPVGVFREFMTKPLTADVFVEEIAGVDGQDGERGPRKRSHGAPHQHMRGRPAKAAAAGAQAVDNTPALQEGEILQVEWPSHSGFVPRSLSCDPTGRHLVVADDLGVYSGQLQWLVAKEADERADHEDVARAVRTLLEEPDTPGAASPSVRAPRQVLGVSFERLAPCTALEGQALKDVSLVCSGLPTKQTCRVVVLHARGRRLAQCPLPLHGQHEFEDLAGDSGNTSNSEKKAFKSMVTWTITSDWLHGSPSKNREHVESFAVNSDCLDSGDVAPSREVGCVVVGTTSGRIVQLRGAANDRSRLIPERAMQQRERTVARGSLHVFDNGLVVALRRQSGTVEAFNGDLGTRVGTWRLPAGIDWLMLSGGGDSLYALGIRDHRHKELHRFPLPAELKVGPVESLTEASQALAFAGRKQEV</sequence>
<feature type="compositionally biased region" description="Basic and acidic residues" evidence="1">
    <location>
        <begin position="511"/>
        <end position="521"/>
    </location>
</feature>
<dbReference type="EMBL" id="HBNR01032222">
    <property type="protein sequence ID" value="CAE4586752.1"/>
    <property type="molecule type" value="Transcribed_RNA"/>
</dbReference>
<protein>
    <submittedName>
        <fullName evidence="3">Uncharacterized protein</fullName>
    </submittedName>
</protein>
<gene>
    <name evidence="3" type="ORF">AMON00008_LOCUS22076</name>
</gene>
<keyword evidence="2" id="KW-0472">Membrane</keyword>